<accession>A0A8S5TTU1</accession>
<reference evidence="1" key="1">
    <citation type="journal article" date="2021" name="Proc. Natl. Acad. Sci. U.S.A.">
        <title>A Catalog of Tens of Thousands of Viruses from Human Metagenomes Reveals Hidden Associations with Chronic Diseases.</title>
        <authorList>
            <person name="Tisza M.J."/>
            <person name="Buck C.B."/>
        </authorList>
    </citation>
    <scope>NUCLEOTIDE SEQUENCE</scope>
    <source>
        <strain evidence="1">Ct5jB2</strain>
    </source>
</reference>
<name>A0A8S5TTU1_9CAUD</name>
<evidence type="ECO:0000313" key="1">
    <source>
        <dbReference type="EMBL" id="DAF85611.1"/>
    </source>
</evidence>
<sequence>MSISDAIYNNMLEEKKQAVLRNEYKSIRACPLKEVNGRVDNYTEDKLKHY</sequence>
<proteinExistence type="predicted"/>
<protein>
    <submittedName>
        <fullName evidence="1">Uncharacterized protein</fullName>
    </submittedName>
</protein>
<organism evidence="1">
    <name type="scientific">Siphoviridae sp. ct5jB2</name>
    <dbReference type="NCBI Taxonomy" id="2825337"/>
    <lineage>
        <taxon>Viruses</taxon>
        <taxon>Duplodnaviria</taxon>
        <taxon>Heunggongvirae</taxon>
        <taxon>Uroviricota</taxon>
        <taxon>Caudoviricetes</taxon>
    </lineage>
</organism>
<dbReference type="EMBL" id="BK015927">
    <property type="protein sequence ID" value="DAF85611.1"/>
    <property type="molecule type" value="Genomic_DNA"/>
</dbReference>